<dbReference type="CDD" id="cd03676">
    <property type="entry name" value="NUDIX_Tnr3_like"/>
    <property type="match status" value="1"/>
</dbReference>
<comment type="caution">
    <text evidence="2">The sequence shown here is derived from an EMBL/GenBank/DDBJ whole genome shotgun (WGS) entry which is preliminary data.</text>
</comment>
<proteinExistence type="predicted"/>
<dbReference type="PANTHER" id="PTHR13622:SF8">
    <property type="entry name" value="THIAMIN PYROPHOSPHOKINASE 1"/>
    <property type="match status" value="1"/>
</dbReference>
<gene>
    <name evidence="2" type="ORF">M406DRAFT_335786</name>
</gene>
<dbReference type="FunFam" id="3.90.79.10:FF:000019">
    <property type="entry name" value="Thiamin pyrophosphokinase, putative"/>
    <property type="match status" value="1"/>
</dbReference>
<dbReference type="GeneID" id="63838201"/>
<dbReference type="PROSITE" id="PS51462">
    <property type="entry name" value="NUDIX"/>
    <property type="match status" value="1"/>
</dbReference>
<dbReference type="SUPFAM" id="SSF55811">
    <property type="entry name" value="Nudix"/>
    <property type="match status" value="1"/>
</dbReference>
<protein>
    <recommendedName>
        <fullName evidence="1">Nudix hydrolase domain-containing protein</fullName>
    </recommendedName>
</protein>
<name>A0A9P5CT71_CRYP1</name>
<dbReference type="Gene3D" id="3.90.79.10">
    <property type="entry name" value="Nucleoside Triphosphate Pyrophosphohydrolase"/>
    <property type="match status" value="1"/>
</dbReference>
<reference evidence="2" key="1">
    <citation type="journal article" date="2020" name="Phytopathology">
        <title>Genome sequence of the chestnut blight fungus Cryphonectria parasitica EP155: A fundamental resource for an archetypical invasive plant pathogen.</title>
        <authorList>
            <person name="Crouch J.A."/>
            <person name="Dawe A."/>
            <person name="Aerts A."/>
            <person name="Barry K."/>
            <person name="Churchill A.C.L."/>
            <person name="Grimwood J."/>
            <person name="Hillman B."/>
            <person name="Milgroom M.G."/>
            <person name="Pangilinan J."/>
            <person name="Smith M."/>
            <person name="Salamov A."/>
            <person name="Schmutz J."/>
            <person name="Yadav J."/>
            <person name="Grigoriev I.V."/>
            <person name="Nuss D."/>
        </authorList>
    </citation>
    <scope>NUCLEOTIDE SEQUENCE</scope>
    <source>
        <strain evidence="2">EP155</strain>
    </source>
</reference>
<organism evidence="2 3">
    <name type="scientific">Cryphonectria parasitica (strain ATCC 38755 / EP155)</name>
    <dbReference type="NCBI Taxonomy" id="660469"/>
    <lineage>
        <taxon>Eukaryota</taxon>
        <taxon>Fungi</taxon>
        <taxon>Dikarya</taxon>
        <taxon>Ascomycota</taxon>
        <taxon>Pezizomycotina</taxon>
        <taxon>Sordariomycetes</taxon>
        <taxon>Sordariomycetidae</taxon>
        <taxon>Diaporthales</taxon>
        <taxon>Cryphonectriaceae</taxon>
        <taxon>Cryphonectria-Endothia species complex</taxon>
        <taxon>Cryphonectria</taxon>
    </lineage>
</organism>
<dbReference type="GO" id="GO:0044715">
    <property type="term" value="F:8-oxo-dGDP phosphatase activity"/>
    <property type="evidence" value="ECO:0007669"/>
    <property type="project" value="UniProtKB-ARBA"/>
</dbReference>
<dbReference type="AlphaFoldDB" id="A0A9P5CT71"/>
<accession>A0A9P5CT71</accession>
<dbReference type="RefSeq" id="XP_040780989.1">
    <property type="nucleotide sequence ID" value="XM_040921072.1"/>
</dbReference>
<dbReference type="OrthoDB" id="10261522at2759"/>
<dbReference type="PANTHER" id="PTHR13622">
    <property type="entry name" value="THIAMIN PYROPHOSPHOKINASE"/>
    <property type="match status" value="1"/>
</dbReference>
<dbReference type="InterPro" id="IPR015797">
    <property type="entry name" value="NUDIX_hydrolase-like_dom_sf"/>
</dbReference>
<keyword evidence="3" id="KW-1185">Reference proteome</keyword>
<evidence type="ECO:0000313" key="2">
    <source>
        <dbReference type="EMBL" id="KAF3770028.1"/>
    </source>
</evidence>
<evidence type="ECO:0000259" key="1">
    <source>
        <dbReference type="PROSITE" id="PS51462"/>
    </source>
</evidence>
<evidence type="ECO:0000313" key="3">
    <source>
        <dbReference type="Proteomes" id="UP000803844"/>
    </source>
</evidence>
<dbReference type="Proteomes" id="UP000803844">
    <property type="component" value="Unassembled WGS sequence"/>
</dbReference>
<feature type="domain" description="Nudix hydrolase" evidence="1">
    <location>
        <begin position="135"/>
        <end position="293"/>
    </location>
</feature>
<dbReference type="EMBL" id="MU032344">
    <property type="protein sequence ID" value="KAF3770028.1"/>
    <property type="molecule type" value="Genomic_DNA"/>
</dbReference>
<sequence>METTQKMKTNLDLVNECDSTNPGEDYYAFHLPQDPRPHGYMPSAVVEQMPWTADFEVSPKGHLPRTVRLLDTSSGTATTTACNASLAALIHRAQEQGVFAKTLGRKAEGEDFRIMGASSLIQMRRSAAPLFGIANRGAHMTVYLRHPATGAYSFWIPRRSSHLATYPGMLDNTVAGGTRAEETPLECIVHEADEEASLPADFVSRHARAAGTLTYVTRTGAGDQQAEVGGYDTGLCCPDVIYVYDLEIPADQAEAVVPRPRDDEVEQFYLWDLDTVRAAMARGEFKANTALVLLDFFVRHGIVTDENEPDYVEIVSRLHRRVPVPTAPARSA</sequence>
<dbReference type="InterPro" id="IPR000086">
    <property type="entry name" value="NUDIX_hydrolase_dom"/>
</dbReference>